<dbReference type="Proteomes" id="UP000279911">
    <property type="component" value="Unassembled WGS sequence"/>
</dbReference>
<keyword evidence="6" id="KW-0812">Transmembrane</keyword>
<evidence type="ECO:0000256" key="1">
    <source>
        <dbReference type="ARBA" id="ARBA00022475"/>
    </source>
</evidence>
<dbReference type="Pfam" id="PF07429">
    <property type="entry name" value="Glyco_transf_56"/>
    <property type="match status" value="1"/>
</dbReference>
<name>A0A3R9F1D0_9BACI</name>
<dbReference type="EMBL" id="RSFW01000013">
    <property type="protein sequence ID" value="RSD26960.1"/>
    <property type="molecule type" value="Genomic_DNA"/>
</dbReference>
<keyword evidence="4" id="KW-0808">Transferase</keyword>
<keyword evidence="3" id="KW-0328">Glycosyltransferase</keyword>
<reference evidence="8" key="1">
    <citation type="submission" date="2018-12" db="EMBL/GenBank/DDBJ databases">
        <title>Bacillus chawlae sp. nov., Bacillus glennii sp. nov., and Bacillus saganii sp. nov. Isolated from the Vehicle Assembly Building at Kennedy Space Center where the Viking Spacecraft were Assembled.</title>
        <authorList>
            <person name="Seuylemezian A."/>
            <person name="Vaishampayan P."/>
        </authorList>
    </citation>
    <scope>NUCLEOTIDE SEQUENCE [LARGE SCALE GENOMIC DNA]</scope>
    <source>
        <strain evidence="8">DSM 13966</strain>
    </source>
</reference>
<dbReference type="InterPro" id="IPR009993">
    <property type="entry name" value="WecF"/>
</dbReference>
<keyword evidence="6" id="KW-1133">Transmembrane helix</keyword>
<keyword evidence="2" id="KW-0997">Cell inner membrane</keyword>
<dbReference type="GO" id="GO:0008417">
    <property type="term" value="F:fucosyltransferase activity"/>
    <property type="evidence" value="ECO:0007669"/>
    <property type="project" value="InterPro"/>
</dbReference>
<organism evidence="7 8">
    <name type="scientific">Mesobacillus subterraneus</name>
    <dbReference type="NCBI Taxonomy" id="285983"/>
    <lineage>
        <taxon>Bacteria</taxon>
        <taxon>Bacillati</taxon>
        <taxon>Bacillota</taxon>
        <taxon>Bacilli</taxon>
        <taxon>Bacillales</taxon>
        <taxon>Bacillaceae</taxon>
        <taxon>Mesobacillus</taxon>
    </lineage>
</organism>
<sequence>MKFRGVIVKYLHLFSRDENCKFSTSYYYFIKNNFCLFDHNFVVINKNESIGSEKNIQVLSLKFHSIFRLIKKMYMAKRIYLHGLDFYMILLLLFQPWFLKKTNWIIWGGDLYFHILKKRSIRNTIYDFTRKLIIKNVGGMITQVKGDYELAREWYQAKGKYYYCFLYPSNLYKDIDLSKITKEKDKLYIQVGNSACTTNEHIEVFEKLAKFKNSNIIIICPLSYSGEKDYIDKVILKGLDIFGKERFFPIVNFIPFQDYVNLLGKIDVAIFNHRRQRALGNITTLLGLGKKVYIRTDITTWDFCENHGLVVYSANKEFNDIFDPISIKDKESNKRIMKEAFSMDKLASDWGKIFSA</sequence>
<dbReference type="AlphaFoldDB" id="A0A3R9F1D0"/>
<evidence type="ECO:0008006" key="9">
    <source>
        <dbReference type="Google" id="ProtNLM"/>
    </source>
</evidence>
<evidence type="ECO:0000256" key="2">
    <source>
        <dbReference type="ARBA" id="ARBA00022519"/>
    </source>
</evidence>
<proteinExistence type="predicted"/>
<evidence type="ECO:0000313" key="7">
    <source>
        <dbReference type="EMBL" id="RSD26960.1"/>
    </source>
</evidence>
<feature type="transmembrane region" description="Helical" evidence="6">
    <location>
        <begin position="79"/>
        <end position="98"/>
    </location>
</feature>
<evidence type="ECO:0000256" key="3">
    <source>
        <dbReference type="ARBA" id="ARBA00022676"/>
    </source>
</evidence>
<comment type="caution">
    <text evidence="7">The sequence shown here is derived from an EMBL/GenBank/DDBJ whole genome shotgun (WGS) entry which is preliminary data.</text>
</comment>
<keyword evidence="5 6" id="KW-0472">Membrane</keyword>
<accession>A0A3R9F1D0</accession>
<evidence type="ECO:0000256" key="4">
    <source>
        <dbReference type="ARBA" id="ARBA00022679"/>
    </source>
</evidence>
<dbReference type="GO" id="GO:0009246">
    <property type="term" value="P:enterobacterial common antigen biosynthetic process"/>
    <property type="evidence" value="ECO:0007669"/>
    <property type="project" value="InterPro"/>
</dbReference>
<evidence type="ECO:0000313" key="8">
    <source>
        <dbReference type="Proteomes" id="UP000279911"/>
    </source>
</evidence>
<gene>
    <name evidence="7" type="ORF">EJA10_10440</name>
</gene>
<dbReference type="OrthoDB" id="1083028at2"/>
<keyword evidence="1" id="KW-1003">Cell membrane</keyword>
<evidence type="ECO:0000256" key="5">
    <source>
        <dbReference type="ARBA" id="ARBA00023136"/>
    </source>
</evidence>
<protein>
    <recommendedName>
        <fullName evidence="9">4-alpha-L-fucosyltransferase</fullName>
    </recommendedName>
</protein>
<evidence type="ECO:0000256" key="6">
    <source>
        <dbReference type="SAM" id="Phobius"/>
    </source>
</evidence>